<reference evidence="8 9" key="1">
    <citation type="submission" date="2017-12" db="EMBL/GenBank/DDBJ databases">
        <title>Phylogenetic diversity of female urinary microbiome.</title>
        <authorList>
            <person name="Thomas-White K."/>
            <person name="Wolfe A.J."/>
        </authorList>
    </citation>
    <scope>NUCLEOTIDE SEQUENCE [LARGE SCALE GENOMIC DNA]</scope>
    <source>
        <strain evidence="8 9">UMB0085</strain>
    </source>
</reference>
<dbReference type="InterPro" id="IPR041495">
    <property type="entry name" value="Mub_B2"/>
</dbReference>
<dbReference type="NCBIfam" id="TIGR02331">
    <property type="entry name" value="rib_alpha"/>
    <property type="match status" value="1"/>
</dbReference>
<keyword evidence="6" id="KW-1133">Transmembrane helix</keyword>
<proteinExistence type="predicted"/>
<evidence type="ECO:0000256" key="3">
    <source>
        <dbReference type="ARBA" id="ARBA00022729"/>
    </source>
</evidence>
<feature type="transmembrane region" description="Helical" evidence="6">
    <location>
        <begin position="21"/>
        <end position="42"/>
    </location>
</feature>
<name>A0A2N5KW55_9LACO</name>
<evidence type="ECO:0000256" key="2">
    <source>
        <dbReference type="ARBA" id="ARBA00022525"/>
    </source>
</evidence>
<feature type="compositionally biased region" description="Polar residues" evidence="5">
    <location>
        <begin position="49"/>
        <end position="59"/>
    </location>
</feature>
<evidence type="ECO:0000256" key="4">
    <source>
        <dbReference type="ARBA" id="ARBA00023088"/>
    </source>
</evidence>
<feature type="compositionally biased region" description="Polar residues" evidence="5">
    <location>
        <begin position="1860"/>
        <end position="1896"/>
    </location>
</feature>
<evidence type="ECO:0000256" key="1">
    <source>
        <dbReference type="ARBA" id="ARBA00022512"/>
    </source>
</evidence>
<feature type="compositionally biased region" description="Polar residues" evidence="5">
    <location>
        <begin position="1827"/>
        <end position="1840"/>
    </location>
</feature>
<feature type="transmembrane region" description="Helical" evidence="6">
    <location>
        <begin position="1923"/>
        <end position="1941"/>
    </location>
</feature>
<keyword evidence="3" id="KW-0732">Signal</keyword>
<feature type="domain" description="Gram-positive cocci surface proteins LPxTG" evidence="7">
    <location>
        <begin position="1913"/>
        <end position="1948"/>
    </location>
</feature>
<keyword evidence="1" id="KW-0134">Cell wall</keyword>
<keyword evidence="2" id="KW-0964">Secreted</keyword>
<comment type="caution">
    <text evidence="8">The sequence shown here is derived from an EMBL/GenBank/DDBJ whole genome shotgun (WGS) entry which is preliminary data.</text>
</comment>
<dbReference type="InterPro" id="IPR019931">
    <property type="entry name" value="LPXTG_anchor"/>
</dbReference>
<protein>
    <recommendedName>
        <fullName evidence="7">Gram-positive cocci surface proteins LPxTG domain-containing protein</fullName>
    </recommendedName>
</protein>
<keyword evidence="6" id="KW-0472">Membrane</keyword>
<feature type="compositionally biased region" description="Basic and acidic residues" evidence="5">
    <location>
        <begin position="1841"/>
        <end position="1852"/>
    </location>
</feature>
<dbReference type="Pfam" id="PF00746">
    <property type="entry name" value="Gram_pos_anchor"/>
    <property type="match status" value="1"/>
</dbReference>
<evidence type="ECO:0000259" key="7">
    <source>
        <dbReference type="PROSITE" id="PS50847"/>
    </source>
</evidence>
<dbReference type="InterPro" id="IPR059115">
    <property type="entry name" value="Rib"/>
</dbReference>
<feature type="region of interest" description="Disordered" evidence="5">
    <location>
        <begin position="1806"/>
        <end position="1896"/>
    </location>
</feature>
<feature type="region of interest" description="Disordered" evidence="5">
    <location>
        <begin position="1002"/>
        <end position="1021"/>
    </location>
</feature>
<dbReference type="NCBIfam" id="TIGR01167">
    <property type="entry name" value="LPXTG_anchor"/>
    <property type="match status" value="1"/>
</dbReference>
<feature type="region of interest" description="Disordered" evidence="5">
    <location>
        <begin position="834"/>
        <end position="857"/>
    </location>
</feature>
<dbReference type="InterPro" id="IPR005877">
    <property type="entry name" value="YSIRK_signal_dom"/>
</dbReference>
<evidence type="ECO:0000313" key="9">
    <source>
        <dbReference type="Proteomes" id="UP000235119"/>
    </source>
</evidence>
<feature type="compositionally biased region" description="Polar residues" evidence="5">
    <location>
        <begin position="846"/>
        <end position="857"/>
    </location>
</feature>
<keyword evidence="6" id="KW-0812">Transmembrane</keyword>
<dbReference type="Gene3D" id="2.60.40.4300">
    <property type="match status" value="3"/>
</dbReference>
<gene>
    <name evidence="8" type="ORF">CYJ79_10375</name>
</gene>
<dbReference type="NCBIfam" id="TIGR01168">
    <property type="entry name" value="YSIRK_signal"/>
    <property type="match status" value="1"/>
</dbReference>
<accession>A0A2N5KW55</accession>
<dbReference type="Pfam" id="PF17966">
    <property type="entry name" value="Muc_B2"/>
    <property type="match status" value="1"/>
</dbReference>
<dbReference type="RefSeq" id="WP_081305053.1">
    <property type="nucleotide sequence ID" value="NZ_MAKH01000017.1"/>
</dbReference>
<dbReference type="Proteomes" id="UP000235119">
    <property type="component" value="Unassembled WGS sequence"/>
</dbReference>
<feature type="compositionally biased region" description="Polar residues" evidence="5">
    <location>
        <begin position="94"/>
        <end position="110"/>
    </location>
</feature>
<dbReference type="InterPro" id="IPR046776">
    <property type="entry name" value="Pectate_lyase_5"/>
</dbReference>
<dbReference type="Pfam" id="PF08428">
    <property type="entry name" value="Rib"/>
    <property type="match status" value="2"/>
</dbReference>
<evidence type="ECO:0000256" key="6">
    <source>
        <dbReference type="SAM" id="Phobius"/>
    </source>
</evidence>
<evidence type="ECO:0000313" key="8">
    <source>
        <dbReference type="EMBL" id="PLT10478.1"/>
    </source>
</evidence>
<dbReference type="Pfam" id="PF04650">
    <property type="entry name" value="YSIRK_signal"/>
    <property type="match status" value="1"/>
</dbReference>
<sequence>MLSKNNYKERLRKMEPRRERFSIRKFTVGAASVLIGFTIFGLNNTQTVKADTTDNTNTSTEKDENATTSDNVASDIQVNDLKDKTSEVKANKAAKQSETVADQSQTTTDVAKSDKDTQNANDLEISKPVQQENAAVKVANETTVDQAKSKSGNVLNVQKAQTKASEDVAKTLAESKVTQEGASALRSAFIEAPQNTQSQDANDFQSLINAMNNGNVGTINVTSDITITDKVNGTTIYGLSDSKRHYLRLDSKGSARDLVINGNGHTINFAGFSLAFQDKNYTNAVGPWNITLKDVTIEGSKYDYAPLSFYGSEANTEKSKLTFDGVTANLNDRPLVDKYGENLPVHFAGKNNITLNYMSSGYNLVTGKTVRFDSGDTIFNVDSKVTGKAINSNNWVIRSTENASDSENPSTLINEGARVTINAKSYDLRGIYAGRQTLAGQPIYGVTVINGTLNANMAAGHSTAIWSHDLEIGKKGNVTIHTKQTNQADGVENNTSNSVSNYNGTHYAPISLDAGPMTSVASPLSKQTASLINNGSLTIIRDTTEKTLVPLISMGDGGLSTNTTLKFVVGDGATLDLQDNAGTFKAGTEPASPFTCLINLWGTSGTDVLEINNPAYVNLQRTGSIRGTLIRMEGVYNNSTISGPTPIAQWDQGNKTTTPNDVWYVRYLNTKNQWGNNSGQFMGKGQQPNTSIAHKGVDTLYNSNATVLMSKNQGADKYENGAIPTKVEEALHLNSFLNNFNWWRPQRIAMGSKLNNTPNVKINDFDKYQPEVQTINGKTNQTLDDLDAKKGIKDLIGPDEKAITDFDNLVNKVTWYNSGTDKIEWNKIMIQPTDSKDPSAKVPYSEPQNPTGNLKTTNDSAWAKVTYADGSVDFVKIPLHIIGPTDAEKYIPKGQDVKANKGEDLTNKADEAISNKETLPSRTTYTWQTTPKTTTPGKKSAVIVVTYPDGSKDKVPTNVVVNAKPEIKSITTTVGGNPAATEGIANLNDGGTTPVDGYPTSATWTTKPNTSKPGATTGTATVTYPDGTTETVTIPVAVNGQGDVTVIDNGHVFSLHANNVVTHKTSDKNIIGGPVIENFKLSYYQGGQNYSKPYIYTLNADKTAYVLTQTGDNPAGVTVNAPQSINASDIKISWTEAGTVLFNNALGAIKGNGQPTSLVSENNGGTQTITYTNRVNNQFGYPKYSAVVDSSSVNWPIYGNGPVSTYPFPSVYIYGAEANGTIPSVNSDVTDLRAALGDASKLVNTSDLTADHNSEISSVNWQTLPSLDKANAQAPATVRINFPDKSYLDVPVAVNVIKVDQGVDDKTNHDIYRDITRTINVEGESTPVVQHVIYSRAKITDLSKPAGQQVTYTTWASAKNSESQAVTKFSQYEVTKPGYTATATGATIETVDGKQYVPASAPITPDSSNETVNVTYTANEHTLVINYVDGNGTVEGTYNVPGKTDETVNVDVPGHVPTNWKLVPNQQTISSYKFGSDDPRPVDYNVKHGTKNITPTDPSVNPTDPKYKDMFTSVSRDIYQTKPGETRTKIDTQYVDFGRNGVEDLVTGVVTGTGDWKVGKIENNKFVEGGKAEFASASVEQIKGYDSYVDGTKATEVSAAAVTEKDGVPQNGAAVNVTYTQTLQPTDPTINPNKPGDNSDMFASPTRTINVENPVTGETETTHQTVWFGRTKTVSTDPNVKPTYGKWQLGKVENDKFVADPTGKAEWPEFTAPTFSGYTPSQSTVAKKTVSAETPAETVTITYTNDNNGGGDITGPTEGQVTIIYRDANGNEVGRTTISGTEGSTIDPSSAIKNGVPAGYKIKDGYNAPTSASVSSSITVPVVKTDNGGNTTPSDNNPTDKTPEKDDNSGKKVDHHKAKNNGQNIRTETKHNSGNNQATGLNSENHSYNSNVHGKRANSNNTAVQAEKNAKTLPQTGEKQDRVSIIGLALASIAGLLGFGVDRKRKHN</sequence>
<organism evidence="8 9">
    <name type="scientific">Lactobacillus crispatus</name>
    <dbReference type="NCBI Taxonomy" id="47770"/>
    <lineage>
        <taxon>Bacteria</taxon>
        <taxon>Bacillati</taxon>
        <taxon>Bacillota</taxon>
        <taxon>Bacilli</taxon>
        <taxon>Lactobacillales</taxon>
        <taxon>Lactobacillaceae</taxon>
        <taxon>Lactobacillus</taxon>
    </lineage>
</organism>
<dbReference type="InterPro" id="IPR012706">
    <property type="entry name" value="Rib_alpha_Esp_rpt"/>
</dbReference>
<dbReference type="EMBL" id="PKIW01000074">
    <property type="protein sequence ID" value="PLT10478.1"/>
    <property type="molecule type" value="Genomic_DNA"/>
</dbReference>
<dbReference type="PROSITE" id="PS50847">
    <property type="entry name" value="GRAM_POS_ANCHORING"/>
    <property type="match status" value="1"/>
</dbReference>
<dbReference type="Pfam" id="PF20585">
    <property type="entry name" value="Pectate_lyase_5"/>
    <property type="match status" value="1"/>
</dbReference>
<feature type="region of interest" description="Disordered" evidence="5">
    <location>
        <begin position="49"/>
        <end position="70"/>
    </location>
</feature>
<evidence type="ECO:0000256" key="5">
    <source>
        <dbReference type="SAM" id="MobiDB-lite"/>
    </source>
</evidence>
<feature type="region of interest" description="Disordered" evidence="5">
    <location>
        <begin position="92"/>
        <end position="131"/>
    </location>
</feature>
<keyword evidence="4" id="KW-0572">Peptidoglycan-anchor</keyword>
<feature type="compositionally biased region" description="Polar residues" evidence="5">
    <location>
        <begin position="1808"/>
        <end position="1819"/>
    </location>
</feature>